<dbReference type="AlphaFoldDB" id="A0A1F7ZIX5"/>
<name>A0A1F7ZIX5_9EURO</name>
<keyword evidence="2" id="KW-1185">Reference proteome</keyword>
<evidence type="ECO:0000313" key="2">
    <source>
        <dbReference type="Proteomes" id="UP000179179"/>
    </source>
</evidence>
<gene>
    <name evidence="1" type="ORF">ABOM_012137</name>
</gene>
<dbReference type="STRING" id="109264.A0A1F7ZIX5"/>
<evidence type="ECO:0000313" key="1">
    <source>
        <dbReference type="EMBL" id="OGM39401.1"/>
    </source>
</evidence>
<dbReference type="RefSeq" id="XP_022383118.1">
    <property type="nucleotide sequence ID" value="XM_022539265.1"/>
</dbReference>
<comment type="caution">
    <text evidence="1">The sequence shown here is derived from an EMBL/GenBank/DDBJ whole genome shotgun (WGS) entry which is preliminary data.</text>
</comment>
<accession>A0A1F7ZIX5</accession>
<reference evidence="1 2" key="1">
    <citation type="journal article" date="2016" name="Genome Biol. Evol.">
        <title>Draft genome sequence of an aflatoxigenic Aspergillus species, A. bombycis.</title>
        <authorList>
            <person name="Moore G.G."/>
            <person name="Mack B.M."/>
            <person name="Beltz S.B."/>
            <person name="Gilbert M.K."/>
        </authorList>
    </citation>
    <scope>NUCLEOTIDE SEQUENCE [LARGE SCALE GENOMIC DNA]</scope>
    <source>
        <strain evidence="2">NRRL 26010</strain>
    </source>
</reference>
<proteinExistence type="predicted"/>
<dbReference type="Proteomes" id="UP000179179">
    <property type="component" value="Unassembled WGS sequence"/>
</dbReference>
<dbReference type="OrthoDB" id="4508405at2759"/>
<organism evidence="1 2">
    <name type="scientific">Aspergillus bombycis</name>
    <dbReference type="NCBI Taxonomy" id="109264"/>
    <lineage>
        <taxon>Eukaryota</taxon>
        <taxon>Fungi</taxon>
        <taxon>Dikarya</taxon>
        <taxon>Ascomycota</taxon>
        <taxon>Pezizomycotina</taxon>
        <taxon>Eurotiomycetes</taxon>
        <taxon>Eurotiomycetidae</taxon>
        <taxon>Eurotiales</taxon>
        <taxon>Aspergillaceae</taxon>
        <taxon>Aspergillus</taxon>
    </lineage>
</organism>
<dbReference type="GeneID" id="34455527"/>
<dbReference type="EMBL" id="LYCR01000211">
    <property type="protein sequence ID" value="OGM39401.1"/>
    <property type="molecule type" value="Genomic_DNA"/>
</dbReference>
<protein>
    <submittedName>
        <fullName evidence="1">Uncharacterized protein</fullName>
    </submittedName>
</protein>
<sequence>MERHKSSGRVFYPARFRQVHDPIAKCAAQTLLYLNYTDMCHQPEKYCLWPGRGNGLCETLVLDSIIQEVYGGAGDRQEQKRRRDTFHDQVRCGRWCWKLPCALGVGLLLGCGNDLFRKMRNSSFTNIEIDALATYAVYSRPGTVRLFRALDMLTRWLILGGLSEYIIYVTESSGPGFLEEFDTSRARREDEAALAERHSETVWEAVDSDAAAMEMMPDVLDSEG</sequence>